<dbReference type="GO" id="GO:0016491">
    <property type="term" value="F:oxidoreductase activity"/>
    <property type="evidence" value="ECO:0007669"/>
    <property type="project" value="UniProtKB-KW"/>
</dbReference>
<dbReference type="InterPro" id="IPR027443">
    <property type="entry name" value="IPNS-like_sf"/>
</dbReference>
<sequence length="341" mass="39006">MSTTNPSLSIPVVDFGPFSSGRREDATAVGKALYEAFRDYGFAYVSNHTVPQDIVDEAFAWNAKFFALPQAVKEKAPHPPYGWWHRGYSGVGREKVVQMVYDEESIAELRKVPDFKESFEIGRDGEDTKTPNIWIPEEDLPGFREFFTRFFDIGYEMEVQMLRAIAIGMGLPDEFFLEYHQRKANQIRLLHYPPVQESLLNDGKMERISPHTDFGTLTMLFQDSVGGLEVEDIHEKGKFNPAPYIPGTIVVNIGDFLQRWSNDHLRSTLHRVRAPPLDETSQGTDCAQRMTRARYSIPYFVTADHEKVIDTLPGCFSESNPKKYEPINSGEYISRRLNATY</sequence>
<dbReference type="PROSITE" id="PS51471">
    <property type="entry name" value="FE2OG_OXY"/>
    <property type="match status" value="1"/>
</dbReference>
<evidence type="ECO:0000313" key="5">
    <source>
        <dbReference type="Proteomes" id="UP000182658"/>
    </source>
</evidence>
<comment type="similarity">
    <text evidence="1 2">Belongs to the iron/ascorbate-dependent oxidoreductase family.</text>
</comment>
<dbReference type="InterPro" id="IPR005123">
    <property type="entry name" value="Oxoglu/Fe-dep_dioxygenase_dom"/>
</dbReference>
<dbReference type="EMBL" id="KV875105">
    <property type="protein sequence ID" value="OIW23740.1"/>
    <property type="molecule type" value="Genomic_DNA"/>
</dbReference>
<accession>A0A1J7J3J0</accession>
<evidence type="ECO:0000256" key="1">
    <source>
        <dbReference type="ARBA" id="ARBA00008056"/>
    </source>
</evidence>
<dbReference type="Proteomes" id="UP000182658">
    <property type="component" value="Unassembled WGS sequence"/>
</dbReference>
<evidence type="ECO:0000313" key="4">
    <source>
        <dbReference type="EMBL" id="OIW23740.1"/>
    </source>
</evidence>
<dbReference type="PRINTS" id="PR00682">
    <property type="entry name" value="IPNSYNTHASE"/>
</dbReference>
<proteinExistence type="inferred from homology"/>
<keyword evidence="2" id="KW-0560">Oxidoreductase</keyword>
<protein>
    <submittedName>
        <fullName evidence="4">Clavaminate synthase-like protein</fullName>
    </submittedName>
</protein>
<gene>
    <name evidence="4" type="ORF">CONLIGDRAFT_604573</name>
</gene>
<dbReference type="OrthoDB" id="288590at2759"/>
<dbReference type="GO" id="GO:0046872">
    <property type="term" value="F:metal ion binding"/>
    <property type="evidence" value="ECO:0007669"/>
    <property type="project" value="UniProtKB-KW"/>
</dbReference>
<dbReference type="PANTHER" id="PTHR47990">
    <property type="entry name" value="2-OXOGLUTARATE (2OG) AND FE(II)-DEPENDENT OXYGENASE SUPERFAMILY PROTEIN-RELATED"/>
    <property type="match status" value="1"/>
</dbReference>
<dbReference type="InterPro" id="IPR050231">
    <property type="entry name" value="Iron_ascorbate_oxido_reductase"/>
</dbReference>
<evidence type="ECO:0000259" key="3">
    <source>
        <dbReference type="PROSITE" id="PS51471"/>
    </source>
</evidence>
<organism evidence="4 5">
    <name type="scientific">Coniochaeta ligniaria NRRL 30616</name>
    <dbReference type="NCBI Taxonomy" id="1408157"/>
    <lineage>
        <taxon>Eukaryota</taxon>
        <taxon>Fungi</taxon>
        <taxon>Dikarya</taxon>
        <taxon>Ascomycota</taxon>
        <taxon>Pezizomycotina</taxon>
        <taxon>Sordariomycetes</taxon>
        <taxon>Sordariomycetidae</taxon>
        <taxon>Coniochaetales</taxon>
        <taxon>Coniochaetaceae</taxon>
        <taxon>Coniochaeta</taxon>
    </lineage>
</organism>
<dbReference type="InParanoid" id="A0A1J7J3J0"/>
<dbReference type="Gene3D" id="2.60.120.330">
    <property type="entry name" value="B-lactam Antibiotic, Isopenicillin N Synthase, Chain"/>
    <property type="match status" value="1"/>
</dbReference>
<dbReference type="GO" id="GO:0044283">
    <property type="term" value="P:small molecule biosynthetic process"/>
    <property type="evidence" value="ECO:0007669"/>
    <property type="project" value="UniProtKB-ARBA"/>
</dbReference>
<keyword evidence="2" id="KW-0408">Iron</keyword>
<dbReference type="AlphaFoldDB" id="A0A1J7J3J0"/>
<dbReference type="FunFam" id="2.60.120.330:FF:000030">
    <property type="entry name" value="Thymine dioxygenase"/>
    <property type="match status" value="1"/>
</dbReference>
<feature type="domain" description="Fe2OG dioxygenase" evidence="3">
    <location>
        <begin position="183"/>
        <end position="303"/>
    </location>
</feature>
<dbReference type="InterPro" id="IPR026992">
    <property type="entry name" value="DIOX_N"/>
</dbReference>
<dbReference type="STRING" id="1408157.A0A1J7J3J0"/>
<name>A0A1J7J3J0_9PEZI</name>
<dbReference type="Pfam" id="PF14226">
    <property type="entry name" value="DIOX_N"/>
    <property type="match status" value="1"/>
</dbReference>
<evidence type="ECO:0000256" key="2">
    <source>
        <dbReference type="RuleBase" id="RU003682"/>
    </source>
</evidence>
<dbReference type="SUPFAM" id="SSF51197">
    <property type="entry name" value="Clavaminate synthase-like"/>
    <property type="match status" value="1"/>
</dbReference>
<reference evidence="4 5" key="1">
    <citation type="submission" date="2016-10" db="EMBL/GenBank/DDBJ databases">
        <title>Draft genome sequence of Coniochaeta ligniaria NRRL30616, a lignocellulolytic fungus for bioabatement of inhibitors in plant biomass hydrolysates.</title>
        <authorList>
            <consortium name="DOE Joint Genome Institute"/>
            <person name="Jimenez D.J."/>
            <person name="Hector R.E."/>
            <person name="Riley R."/>
            <person name="Sun H."/>
            <person name="Grigoriev I.V."/>
            <person name="Van Elsas J.D."/>
            <person name="Nichols N.N."/>
        </authorList>
    </citation>
    <scope>NUCLEOTIDE SEQUENCE [LARGE SCALE GENOMIC DNA]</scope>
    <source>
        <strain evidence="4 5">NRRL 30616</strain>
    </source>
</reference>
<dbReference type="InterPro" id="IPR044861">
    <property type="entry name" value="IPNS-like_FE2OG_OXY"/>
</dbReference>
<keyword evidence="5" id="KW-1185">Reference proteome</keyword>
<keyword evidence="2" id="KW-0479">Metal-binding</keyword>
<dbReference type="Pfam" id="PF03171">
    <property type="entry name" value="2OG-FeII_Oxy"/>
    <property type="match status" value="1"/>
</dbReference>